<dbReference type="GO" id="GO:0003723">
    <property type="term" value="F:RNA binding"/>
    <property type="evidence" value="ECO:0007669"/>
    <property type="project" value="UniProtKB-KW"/>
</dbReference>
<sequence length="498" mass="54633">DILEMGRGLLLIKEQVGHGEFIDLCTQRGLHRRMASRFMGVALKFSKWDSKSLLAAAGTQTKVIELAVLDDEEIQALDSGDSVAGITLDDVERMSASQLRTALREAKADGEAKDQRITKLSDDLNKAEEKTAKAQRKWKKATPDEQSQELLTQLEQAAAQVRIAIASGSEEAGFSGAVIALMQHAEQHDLNVEEQVAGLIASLINDLRLVRDHQEVGAAADLLCAGHGQKRAIAERYAAEWGCSVQTLYRQVSKLTCSLKPRKRRSDRGNSGWTLEELELISAVLLESRRGTGKRLASIGEAIDMLRANDMVRGEVIDGETGEIRQLSESSAAKALRVNRLHPDQLSAPAPKVQLASEHPNQVWQADPSLCVLYYLKRQDGLHAMPASEFYKNKPKNLARVENERVWRYVFTDHTSGAFYVEYVLGAESGENLCRTFINAMQYRGAADPLCGAPMMVMVDPGSANTGAMFKNLCAALGIRIGINQPGQIGRVLCRGRG</sequence>
<comment type="caution">
    <text evidence="4">The sequence shown here is derived from an EMBL/GenBank/DDBJ whole genome shotgun (WGS) entry which is preliminary data.</text>
</comment>
<evidence type="ECO:0000256" key="1">
    <source>
        <dbReference type="ARBA" id="ARBA00022884"/>
    </source>
</evidence>
<dbReference type="PROSITE" id="PS50994">
    <property type="entry name" value="INTEGRASE"/>
    <property type="match status" value="1"/>
</dbReference>
<dbReference type="SUPFAM" id="SSF53098">
    <property type="entry name" value="Ribonuclease H-like"/>
    <property type="match status" value="1"/>
</dbReference>
<feature type="domain" description="Integrase catalytic" evidence="3">
    <location>
        <begin position="356"/>
        <end position="498"/>
    </location>
</feature>
<evidence type="ECO:0000313" key="5">
    <source>
        <dbReference type="Proteomes" id="UP000283569"/>
    </source>
</evidence>
<organism evidence="4 5">
    <name type="scientific">Gibberella intermedia</name>
    <name type="common">Bulb rot disease fungus</name>
    <name type="synonym">Fusarium proliferatum</name>
    <dbReference type="NCBI Taxonomy" id="948311"/>
    <lineage>
        <taxon>Eukaryota</taxon>
        <taxon>Fungi</taxon>
        <taxon>Dikarya</taxon>
        <taxon>Ascomycota</taxon>
        <taxon>Pezizomycotina</taxon>
        <taxon>Sordariomycetes</taxon>
        <taxon>Hypocreomycetidae</taxon>
        <taxon>Hypocreales</taxon>
        <taxon>Nectriaceae</taxon>
        <taxon>Fusarium</taxon>
        <taxon>Fusarium fujikuroi species complex</taxon>
    </lineage>
</organism>
<dbReference type="PANTHER" id="PTHR35004">
    <property type="entry name" value="TRANSPOSASE RV3428C-RELATED"/>
    <property type="match status" value="1"/>
</dbReference>
<dbReference type="InterPro" id="IPR012337">
    <property type="entry name" value="RNaseH-like_sf"/>
</dbReference>
<dbReference type="Proteomes" id="UP000283569">
    <property type="component" value="Unassembled WGS sequence"/>
</dbReference>
<dbReference type="InterPro" id="IPR001584">
    <property type="entry name" value="Integrase_cat-core"/>
</dbReference>
<evidence type="ECO:0000259" key="3">
    <source>
        <dbReference type="PROSITE" id="PS50994"/>
    </source>
</evidence>
<feature type="non-terminal residue" evidence="4">
    <location>
        <position position="1"/>
    </location>
</feature>
<keyword evidence="1" id="KW-0694">RNA-binding</keyword>
<keyword evidence="2" id="KW-0175">Coiled coil</keyword>
<evidence type="ECO:0000256" key="2">
    <source>
        <dbReference type="SAM" id="Coils"/>
    </source>
</evidence>
<proteinExistence type="predicted"/>
<dbReference type="AlphaFoldDB" id="A0A420RF92"/>
<reference evidence="4 5" key="1">
    <citation type="journal article" date="2018" name="Sci. Rep.">
        <title>Characterisation of pathogen-specific regions and novel effector candidates in Fusarium oxysporum f. sp. cepae.</title>
        <authorList>
            <person name="Armitage A.D."/>
            <person name="Taylor A."/>
            <person name="Sobczyk M.K."/>
            <person name="Baxter L."/>
            <person name="Greenfield B.P."/>
            <person name="Bates H.J."/>
            <person name="Wilson F."/>
            <person name="Jackson A.C."/>
            <person name="Ott S."/>
            <person name="Harrison R.J."/>
            <person name="Clarkson J.P."/>
        </authorList>
    </citation>
    <scope>NUCLEOTIDE SEQUENCE [LARGE SCALE GENOMIC DNA]</scope>
    <source>
        <strain evidence="4 5">Fp_A8</strain>
    </source>
</reference>
<dbReference type="Gene3D" id="3.30.420.10">
    <property type="entry name" value="Ribonuclease H-like superfamily/Ribonuclease H"/>
    <property type="match status" value="1"/>
</dbReference>
<accession>A0A420RF92</accession>
<dbReference type="GO" id="GO:0005634">
    <property type="term" value="C:nucleus"/>
    <property type="evidence" value="ECO:0007669"/>
    <property type="project" value="UniProtKB-ARBA"/>
</dbReference>
<protein>
    <recommendedName>
        <fullName evidence="3">Integrase catalytic domain-containing protein</fullName>
    </recommendedName>
</protein>
<dbReference type="EMBL" id="MRDB01000365">
    <property type="protein sequence ID" value="RKL15613.1"/>
    <property type="molecule type" value="Genomic_DNA"/>
</dbReference>
<dbReference type="PANTHER" id="PTHR35004:SF7">
    <property type="entry name" value="INTEGRASE PROTEIN"/>
    <property type="match status" value="1"/>
</dbReference>
<evidence type="ECO:0000313" key="4">
    <source>
        <dbReference type="EMBL" id="RKL15613.1"/>
    </source>
</evidence>
<dbReference type="InterPro" id="IPR036397">
    <property type="entry name" value="RNaseH_sf"/>
</dbReference>
<name>A0A420RF92_GIBIN</name>
<dbReference type="GO" id="GO:0015074">
    <property type="term" value="P:DNA integration"/>
    <property type="evidence" value="ECO:0007669"/>
    <property type="project" value="InterPro"/>
</dbReference>
<gene>
    <name evidence="4" type="ORF">BFJ72_g15348</name>
</gene>
<feature type="coiled-coil region" evidence="2">
    <location>
        <begin position="110"/>
        <end position="137"/>
    </location>
</feature>